<evidence type="ECO:0000313" key="2">
    <source>
        <dbReference type="EMBL" id="KAH3820800.1"/>
    </source>
</evidence>
<dbReference type="AlphaFoldDB" id="A0A9D4GSP6"/>
<reference evidence="2" key="2">
    <citation type="submission" date="2020-11" db="EMBL/GenBank/DDBJ databases">
        <authorList>
            <person name="McCartney M.A."/>
            <person name="Auch B."/>
            <person name="Kono T."/>
            <person name="Mallez S."/>
            <person name="Becker A."/>
            <person name="Gohl D.M."/>
            <person name="Silverstein K.A.T."/>
            <person name="Koren S."/>
            <person name="Bechman K.B."/>
            <person name="Herman A."/>
            <person name="Abrahante J.E."/>
            <person name="Garbe J."/>
        </authorList>
    </citation>
    <scope>NUCLEOTIDE SEQUENCE</scope>
    <source>
        <strain evidence="2">Duluth1</strain>
        <tissue evidence="2">Whole animal</tissue>
    </source>
</reference>
<gene>
    <name evidence="2" type="ORF">DPMN_122549</name>
</gene>
<keyword evidence="3" id="KW-1185">Reference proteome</keyword>
<protein>
    <submittedName>
        <fullName evidence="2">Uncharacterized protein</fullName>
    </submittedName>
</protein>
<proteinExistence type="predicted"/>
<feature type="region of interest" description="Disordered" evidence="1">
    <location>
        <begin position="38"/>
        <end position="58"/>
    </location>
</feature>
<sequence>MEQLMQAQGTKMIVFWNTVNQQRNKDCLLKSCTGKSSMRLRKEKKRKNQRHYNRQQKKERLVQLNKHMYRIHQPLVQQKLTWKESTLWIGNFMKEPLFLTTN</sequence>
<accession>A0A9D4GSP6</accession>
<reference evidence="2" key="1">
    <citation type="journal article" date="2019" name="bioRxiv">
        <title>The Genome of the Zebra Mussel, Dreissena polymorpha: A Resource for Invasive Species Research.</title>
        <authorList>
            <person name="McCartney M.A."/>
            <person name="Auch B."/>
            <person name="Kono T."/>
            <person name="Mallez S."/>
            <person name="Zhang Y."/>
            <person name="Obille A."/>
            <person name="Becker A."/>
            <person name="Abrahante J.E."/>
            <person name="Garbe J."/>
            <person name="Badalamenti J.P."/>
            <person name="Herman A."/>
            <person name="Mangelson H."/>
            <person name="Liachko I."/>
            <person name="Sullivan S."/>
            <person name="Sone E.D."/>
            <person name="Koren S."/>
            <person name="Silverstein K.A.T."/>
            <person name="Beckman K.B."/>
            <person name="Gohl D.M."/>
        </authorList>
    </citation>
    <scope>NUCLEOTIDE SEQUENCE</scope>
    <source>
        <strain evidence="2">Duluth1</strain>
        <tissue evidence="2">Whole animal</tissue>
    </source>
</reference>
<name>A0A9D4GSP6_DREPO</name>
<organism evidence="2 3">
    <name type="scientific">Dreissena polymorpha</name>
    <name type="common">Zebra mussel</name>
    <name type="synonym">Mytilus polymorpha</name>
    <dbReference type="NCBI Taxonomy" id="45954"/>
    <lineage>
        <taxon>Eukaryota</taxon>
        <taxon>Metazoa</taxon>
        <taxon>Spiralia</taxon>
        <taxon>Lophotrochozoa</taxon>
        <taxon>Mollusca</taxon>
        <taxon>Bivalvia</taxon>
        <taxon>Autobranchia</taxon>
        <taxon>Heteroconchia</taxon>
        <taxon>Euheterodonta</taxon>
        <taxon>Imparidentia</taxon>
        <taxon>Neoheterodontei</taxon>
        <taxon>Myida</taxon>
        <taxon>Dreissenoidea</taxon>
        <taxon>Dreissenidae</taxon>
        <taxon>Dreissena</taxon>
    </lineage>
</organism>
<dbReference type="EMBL" id="JAIWYP010000005">
    <property type="protein sequence ID" value="KAH3820800.1"/>
    <property type="molecule type" value="Genomic_DNA"/>
</dbReference>
<dbReference type="Proteomes" id="UP000828390">
    <property type="component" value="Unassembled WGS sequence"/>
</dbReference>
<comment type="caution">
    <text evidence="2">The sequence shown here is derived from an EMBL/GenBank/DDBJ whole genome shotgun (WGS) entry which is preliminary data.</text>
</comment>
<feature type="compositionally biased region" description="Basic residues" evidence="1">
    <location>
        <begin position="38"/>
        <end position="55"/>
    </location>
</feature>
<evidence type="ECO:0000256" key="1">
    <source>
        <dbReference type="SAM" id="MobiDB-lite"/>
    </source>
</evidence>
<evidence type="ECO:0000313" key="3">
    <source>
        <dbReference type="Proteomes" id="UP000828390"/>
    </source>
</evidence>